<keyword evidence="3" id="KW-1185">Reference proteome</keyword>
<feature type="region of interest" description="Disordered" evidence="1">
    <location>
        <begin position="173"/>
        <end position="230"/>
    </location>
</feature>
<sequence length="230" mass="26029">MTPSKPLNVRQGAHYVGLQVPDPRVASDGDEHDQSQQDERVDSATSGIAPAPTPFLESGLSRHINHVKEWYHDSHIAEFIRYTEYCLTAKPPRPVTTFYNVTTIAHPYPSMACLMLQEAHREGLAELSRSTDTIEVYTVGAADPATQFRGGFGPHWWVGKTPAHVLVGPMAEKNDIRNAQKRPDRETNEKQYRNRRLDDQRRKTVEGVRRQRRGLPMCDDEDGDVEMPDA</sequence>
<reference evidence="2" key="1">
    <citation type="submission" date="2022-10" db="EMBL/GenBank/DDBJ databases">
        <title>Tapping the CABI collections for fungal endophytes: first genome assemblies for Collariella, Neodidymelliopsis, Ascochyta clinopodiicola, Didymella pomorum, Didymosphaeria variabile, Neocosmospora piperis and Neocucurbitaria cava.</title>
        <authorList>
            <person name="Hill R."/>
        </authorList>
    </citation>
    <scope>NUCLEOTIDE SEQUENCE</scope>
    <source>
        <strain evidence="2">IMI 355091</strain>
    </source>
</reference>
<dbReference type="Proteomes" id="UP001140510">
    <property type="component" value="Unassembled WGS sequence"/>
</dbReference>
<feature type="compositionally biased region" description="Basic and acidic residues" evidence="1">
    <location>
        <begin position="173"/>
        <end position="209"/>
    </location>
</feature>
<proteinExistence type="predicted"/>
<protein>
    <submittedName>
        <fullName evidence="2">Uncharacterized protein</fullName>
    </submittedName>
</protein>
<evidence type="ECO:0000256" key="1">
    <source>
        <dbReference type="SAM" id="MobiDB-lite"/>
    </source>
</evidence>
<gene>
    <name evidence="2" type="ORF">N0V91_005284</name>
</gene>
<comment type="caution">
    <text evidence="2">The sequence shown here is derived from an EMBL/GenBank/DDBJ whole genome shotgun (WGS) entry which is preliminary data.</text>
</comment>
<accession>A0A9W8ZET6</accession>
<dbReference type="AlphaFoldDB" id="A0A9W8ZET6"/>
<organism evidence="2 3">
    <name type="scientific">Didymella pomorum</name>
    <dbReference type="NCBI Taxonomy" id="749634"/>
    <lineage>
        <taxon>Eukaryota</taxon>
        <taxon>Fungi</taxon>
        <taxon>Dikarya</taxon>
        <taxon>Ascomycota</taxon>
        <taxon>Pezizomycotina</taxon>
        <taxon>Dothideomycetes</taxon>
        <taxon>Pleosporomycetidae</taxon>
        <taxon>Pleosporales</taxon>
        <taxon>Pleosporineae</taxon>
        <taxon>Didymellaceae</taxon>
        <taxon>Didymella</taxon>
    </lineage>
</organism>
<name>A0A9W8ZET6_9PLEO</name>
<feature type="compositionally biased region" description="Basic and acidic residues" evidence="1">
    <location>
        <begin position="25"/>
        <end position="42"/>
    </location>
</feature>
<feature type="region of interest" description="Disordered" evidence="1">
    <location>
        <begin position="1"/>
        <end position="52"/>
    </location>
</feature>
<feature type="compositionally biased region" description="Acidic residues" evidence="1">
    <location>
        <begin position="218"/>
        <end position="230"/>
    </location>
</feature>
<evidence type="ECO:0000313" key="2">
    <source>
        <dbReference type="EMBL" id="KAJ4405334.1"/>
    </source>
</evidence>
<dbReference type="OrthoDB" id="3801416at2759"/>
<evidence type="ECO:0000313" key="3">
    <source>
        <dbReference type="Proteomes" id="UP001140510"/>
    </source>
</evidence>
<dbReference type="EMBL" id="JAPEVA010000035">
    <property type="protein sequence ID" value="KAJ4405334.1"/>
    <property type="molecule type" value="Genomic_DNA"/>
</dbReference>